<name>A0ABU6IGH6_9ACTN</name>
<sequence length="224" mass="25354">MKQELNEIARWSTLADFYELFGVAFSFPEEPLARAVSTGALFGDLEAIGAELECPAVLEGANRPEAFARKEPSELLVILRRSYSQLYLEPGRLRRVYPYESAFAFAESHESGMPTLVVTRAALSVEHFMRRARALPEDRHSRPVDSIECEFGLMGTIWENALVSASQGEEAMAREWEQLAGEFKGAHLDMWVNRFMERTVQEAPESFQGLMARAYLEIDRKGNL</sequence>
<evidence type="ECO:0000313" key="1">
    <source>
        <dbReference type="EMBL" id="MEC4175526.1"/>
    </source>
</evidence>
<dbReference type="SUPFAM" id="SSF89155">
    <property type="entry name" value="TorD-like"/>
    <property type="match status" value="1"/>
</dbReference>
<keyword evidence="2" id="KW-1185">Reference proteome</keyword>
<dbReference type="InterPro" id="IPR020945">
    <property type="entry name" value="DMSO/NO3_reduct_chaperone"/>
</dbReference>
<dbReference type="Gene3D" id="1.10.3480.10">
    <property type="entry name" value="TorD-like"/>
    <property type="match status" value="1"/>
</dbReference>
<accession>A0ABU6IGH6</accession>
<dbReference type="Proteomes" id="UP001349994">
    <property type="component" value="Unassembled WGS sequence"/>
</dbReference>
<comment type="caution">
    <text evidence="1">The sequence shown here is derived from an EMBL/GenBank/DDBJ whole genome shotgun (WGS) entry which is preliminary data.</text>
</comment>
<organism evidence="1 2">
    <name type="scientific">Adlercreutzia wanghongyangiae</name>
    <dbReference type="NCBI Taxonomy" id="3111451"/>
    <lineage>
        <taxon>Bacteria</taxon>
        <taxon>Bacillati</taxon>
        <taxon>Actinomycetota</taxon>
        <taxon>Coriobacteriia</taxon>
        <taxon>Eggerthellales</taxon>
        <taxon>Eggerthellaceae</taxon>
        <taxon>Adlercreutzia</taxon>
    </lineage>
</organism>
<evidence type="ECO:0000313" key="2">
    <source>
        <dbReference type="Proteomes" id="UP001349994"/>
    </source>
</evidence>
<reference evidence="1 2" key="1">
    <citation type="submission" date="2024-01" db="EMBL/GenBank/DDBJ databases">
        <title>novel species in genus Adlercreutzia.</title>
        <authorList>
            <person name="Liu X."/>
        </authorList>
    </citation>
    <scope>NUCLEOTIDE SEQUENCE [LARGE SCALE GENOMIC DNA]</scope>
    <source>
        <strain evidence="1 2">R7</strain>
    </source>
</reference>
<dbReference type="Pfam" id="PF02613">
    <property type="entry name" value="Nitrate_red_del"/>
    <property type="match status" value="1"/>
</dbReference>
<gene>
    <name evidence="1" type="ORF">VIN30_03585</name>
</gene>
<dbReference type="InterPro" id="IPR036411">
    <property type="entry name" value="TorD-like_sf"/>
</dbReference>
<proteinExistence type="predicted"/>
<dbReference type="RefSeq" id="WP_338209338.1">
    <property type="nucleotide sequence ID" value="NZ_JAYMFF010000005.1"/>
</dbReference>
<protein>
    <submittedName>
        <fullName evidence="1">Molecular chaperone TorD family protein</fullName>
    </submittedName>
</protein>
<dbReference type="EMBL" id="JAYMFF010000005">
    <property type="protein sequence ID" value="MEC4175526.1"/>
    <property type="molecule type" value="Genomic_DNA"/>
</dbReference>